<accession>A0AAV5CM14</accession>
<gene>
    <name evidence="1" type="primary">ga16297</name>
    <name evidence="1" type="ORF">PR202_ga16297</name>
</gene>
<evidence type="ECO:0000313" key="2">
    <source>
        <dbReference type="Proteomes" id="UP001054889"/>
    </source>
</evidence>
<reference evidence="1" key="2">
    <citation type="submission" date="2021-12" db="EMBL/GenBank/DDBJ databases">
        <title>Resequencing data analysis of finger millet.</title>
        <authorList>
            <person name="Hatakeyama M."/>
            <person name="Aluri S."/>
            <person name="Balachadran M.T."/>
            <person name="Sivarajan S.R."/>
            <person name="Poveda L."/>
            <person name="Shimizu-Inatsugi R."/>
            <person name="Schlapbach R."/>
            <person name="Sreeman S.M."/>
            <person name="Shimizu K.K."/>
        </authorList>
    </citation>
    <scope>NUCLEOTIDE SEQUENCE</scope>
</reference>
<reference evidence="1" key="1">
    <citation type="journal article" date="2018" name="DNA Res.">
        <title>Multiple hybrid de novo genome assembly of finger millet, an orphan allotetraploid crop.</title>
        <authorList>
            <person name="Hatakeyama M."/>
            <person name="Aluri S."/>
            <person name="Balachadran M.T."/>
            <person name="Sivarajan S.R."/>
            <person name="Patrignani A."/>
            <person name="Gruter S."/>
            <person name="Poveda L."/>
            <person name="Shimizu-Inatsugi R."/>
            <person name="Baeten J."/>
            <person name="Francoijs K.J."/>
            <person name="Nataraja K.N."/>
            <person name="Reddy Y.A.N."/>
            <person name="Phadnis S."/>
            <person name="Ravikumar R.L."/>
            <person name="Schlapbach R."/>
            <person name="Sreeman S.M."/>
            <person name="Shimizu K.K."/>
        </authorList>
    </citation>
    <scope>NUCLEOTIDE SEQUENCE</scope>
</reference>
<keyword evidence="2" id="KW-1185">Reference proteome</keyword>
<comment type="caution">
    <text evidence="1">The sequence shown here is derived from an EMBL/GenBank/DDBJ whole genome shotgun (WGS) entry which is preliminary data.</text>
</comment>
<name>A0AAV5CM14_ELECO</name>
<dbReference type="EMBL" id="BQKI01000007">
    <property type="protein sequence ID" value="GJM99215.1"/>
    <property type="molecule type" value="Genomic_DNA"/>
</dbReference>
<organism evidence="1 2">
    <name type="scientific">Eleusine coracana subsp. coracana</name>
    <dbReference type="NCBI Taxonomy" id="191504"/>
    <lineage>
        <taxon>Eukaryota</taxon>
        <taxon>Viridiplantae</taxon>
        <taxon>Streptophyta</taxon>
        <taxon>Embryophyta</taxon>
        <taxon>Tracheophyta</taxon>
        <taxon>Spermatophyta</taxon>
        <taxon>Magnoliopsida</taxon>
        <taxon>Liliopsida</taxon>
        <taxon>Poales</taxon>
        <taxon>Poaceae</taxon>
        <taxon>PACMAD clade</taxon>
        <taxon>Chloridoideae</taxon>
        <taxon>Cynodonteae</taxon>
        <taxon>Eleusininae</taxon>
        <taxon>Eleusine</taxon>
    </lineage>
</organism>
<protein>
    <submittedName>
        <fullName evidence="1">Uncharacterized protein</fullName>
    </submittedName>
</protein>
<proteinExistence type="predicted"/>
<sequence length="67" mass="7270">MHDVLRIGAGPVVVTDREKRGWPLAVHARRAQLMINGASQEELLVDAMARELVVGSCFEDAPLSCLA</sequence>
<dbReference type="Proteomes" id="UP001054889">
    <property type="component" value="Unassembled WGS sequence"/>
</dbReference>
<dbReference type="AlphaFoldDB" id="A0AAV5CM14"/>
<evidence type="ECO:0000313" key="1">
    <source>
        <dbReference type="EMBL" id="GJM99215.1"/>
    </source>
</evidence>